<feature type="transmembrane region" description="Helical" evidence="1">
    <location>
        <begin position="168"/>
        <end position="192"/>
    </location>
</feature>
<dbReference type="EMBL" id="JAUEII010000055">
    <property type="protein sequence ID" value="MDN0050901.1"/>
    <property type="molecule type" value="Genomic_DNA"/>
</dbReference>
<feature type="transmembrane region" description="Helical" evidence="1">
    <location>
        <begin position="6"/>
        <end position="23"/>
    </location>
</feature>
<feature type="transmembrane region" description="Helical" evidence="1">
    <location>
        <begin position="125"/>
        <end position="148"/>
    </location>
</feature>
<accession>A0ABT7X9Z5</accession>
<proteinExistence type="predicted"/>
<keyword evidence="1" id="KW-1133">Transmembrane helix</keyword>
<dbReference type="Proteomes" id="UP001167871">
    <property type="component" value="Unassembled WGS sequence"/>
</dbReference>
<feature type="transmembrane region" description="Helical" evidence="1">
    <location>
        <begin position="98"/>
        <end position="118"/>
    </location>
</feature>
<feature type="transmembrane region" description="Helical" evidence="1">
    <location>
        <begin position="338"/>
        <end position="355"/>
    </location>
</feature>
<dbReference type="RefSeq" id="WP_301935122.1">
    <property type="nucleotide sequence ID" value="NZ_JAUEII010000055.1"/>
</dbReference>
<keyword evidence="1" id="KW-0812">Transmembrane</keyword>
<reference evidence="2" key="2">
    <citation type="submission" date="2024-05" db="EMBL/GenBank/DDBJ databases">
        <title>Identification and characterization of horizontal gene transfer across gut microbiota members of farm animals based on homology search.</title>
        <authorList>
            <person name="Schwarzerova J."/>
            <person name="Nykrynova M."/>
            <person name="Jureckova K."/>
            <person name="Cejkova D."/>
            <person name="Rychlik I."/>
        </authorList>
    </citation>
    <scope>NUCLEOTIDE SEQUENCE</scope>
    <source>
        <strain evidence="2">84_SSukc20</strain>
    </source>
</reference>
<feature type="transmembrane region" description="Helical" evidence="1">
    <location>
        <begin position="257"/>
        <end position="277"/>
    </location>
</feature>
<gene>
    <name evidence="2" type="ORF">QVO10_16235</name>
</gene>
<comment type="caution">
    <text evidence="2">The sequence shown here is derived from an EMBL/GenBank/DDBJ whole genome shotgun (WGS) entry which is preliminary data.</text>
</comment>
<dbReference type="Pfam" id="PF14897">
    <property type="entry name" value="EpsG"/>
    <property type="match status" value="1"/>
</dbReference>
<protein>
    <submittedName>
        <fullName evidence="2">EpsG family protein</fullName>
    </submittedName>
</protein>
<organism evidence="2 3">
    <name type="scientific">Bacteroides gallinaceum</name>
    <dbReference type="NCBI Taxonomy" id="1462571"/>
    <lineage>
        <taxon>Bacteria</taxon>
        <taxon>Pseudomonadati</taxon>
        <taxon>Bacteroidota</taxon>
        <taxon>Bacteroidia</taxon>
        <taxon>Bacteroidales</taxon>
        <taxon>Bacteroidaceae</taxon>
        <taxon>Bacteroides</taxon>
    </lineage>
</organism>
<dbReference type="InterPro" id="IPR049458">
    <property type="entry name" value="EpsG-like"/>
</dbReference>
<keyword evidence="1" id="KW-0472">Membrane</keyword>
<sequence length="378" mass="44297">MITYSHIIYCIIQTLMYILLYIGGVRLAHLQNNRYRYWTAALLPIMAFGLNYGLRWGRGVDYNLYYWVYNNLLRGIAIEGNEPLWNALVLIVGKIFQLPWQGMVLLMSLFLMFSCVFLMQNHKRVACYALPLLALYLFESQNLMRWFLACSFFLIGVKFLEEGKIRKYIIFSICAFFVHYGFIIILLPVLLLYYCKKPILSTPIALVVFFIFYFLFDPRFFGTFAGFIQNINIGSRFLIYQNNAEAWLTSENLEMNGISIIDTINSLFIIICGNLLLKRRPNLLFIYNIALLGTVTKPAMAQIELAWRINLIFFLFQAIILSYLFYDYLNKYLKTKSAFGVIVLLILILNIRYAVMQPLNVSKDSTYYIWDSKNRKTL</sequence>
<feature type="transmembrane region" description="Helical" evidence="1">
    <location>
        <begin position="307"/>
        <end position="326"/>
    </location>
</feature>
<evidence type="ECO:0000313" key="3">
    <source>
        <dbReference type="Proteomes" id="UP001167871"/>
    </source>
</evidence>
<evidence type="ECO:0000313" key="2">
    <source>
        <dbReference type="EMBL" id="MDN0050901.1"/>
    </source>
</evidence>
<keyword evidence="3" id="KW-1185">Reference proteome</keyword>
<feature type="transmembrane region" description="Helical" evidence="1">
    <location>
        <begin position="35"/>
        <end position="54"/>
    </location>
</feature>
<evidence type="ECO:0000256" key="1">
    <source>
        <dbReference type="SAM" id="Phobius"/>
    </source>
</evidence>
<name>A0ABT7X9Z5_9BACE</name>
<reference evidence="2" key="1">
    <citation type="submission" date="2023-06" db="EMBL/GenBank/DDBJ databases">
        <authorList>
            <person name="Zeman M."/>
            <person name="Kubasova T."/>
            <person name="Jahodarova E."/>
            <person name="Nykrynova M."/>
            <person name="Rychlik I."/>
        </authorList>
    </citation>
    <scope>NUCLEOTIDE SEQUENCE</scope>
    <source>
        <strain evidence="2">84_SSukc20</strain>
    </source>
</reference>
<feature type="transmembrane region" description="Helical" evidence="1">
    <location>
        <begin position="199"/>
        <end position="216"/>
    </location>
</feature>
<feature type="transmembrane region" description="Helical" evidence="1">
    <location>
        <begin position="284"/>
        <end position="301"/>
    </location>
</feature>